<comment type="caution">
    <text evidence="6">The sequence shown here is derived from an EMBL/GenBank/DDBJ whole genome shotgun (WGS) entry which is preliminary data.</text>
</comment>
<feature type="domain" description="NADH:ubiquinone oxidoreductase 30kDa subunit" evidence="5">
    <location>
        <begin position="230"/>
        <end position="344"/>
    </location>
</feature>
<dbReference type="AlphaFoldDB" id="K6BV83"/>
<evidence type="ECO:0000256" key="2">
    <source>
        <dbReference type="ARBA" id="ARBA00022448"/>
    </source>
</evidence>
<evidence type="ECO:0000313" key="6">
    <source>
        <dbReference type="EMBL" id="EKN62840.1"/>
    </source>
</evidence>
<dbReference type="STRING" id="1131731.BAZO_20533"/>
<dbReference type="InterPro" id="IPR001268">
    <property type="entry name" value="NADH_UbQ_OxRdtase_30kDa_su"/>
</dbReference>
<name>K6BV83_SCHAZ</name>
<evidence type="ECO:0000256" key="1">
    <source>
        <dbReference type="ARBA" id="ARBA00007569"/>
    </source>
</evidence>
<dbReference type="GO" id="GO:0016651">
    <property type="term" value="F:oxidoreductase activity, acting on NAD(P)H"/>
    <property type="evidence" value="ECO:0007669"/>
    <property type="project" value="InterPro"/>
</dbReference>
<comment type="similarity">
    <text evidence="1">Belongs to the complex I 30 kDa subunit family.</text>
</comment>
<dbReference type="InterPro" id="IPR010218">
    <property type="entry name" value="NADH_DH_suC"/>
</dbReference>
<dbReference type="PANTHER" id="PTHR10884">
    <property type="entry name" value="NADH DEHYDROGENASE UBIQUINONE IRON-SULFUR PROTEIN 3"/>
    <property type="match status" value="1"/>
</dbReference>
<dbReference type="Proteomes" id="UP000006315">
    <property type="component" value="Unassembled WGS sequence"/>
</dbReference>
<dbReference type="Gene3D" id="3.30.460.80">
    <property type="entry name" value="NADH:ubiquinone oxidoreductase, 30kDa subunit"/>
    <property type="match status" value="1"/>
</dbReference>
<dbReference type="NCBIfam" id="TIGR01961">
    <property type="entry name" value="NuoC_fam"/>
    <property type="match status" value="1"/>
</dbReference>
<evidence type="ECO:0000259" key="5">
    <source>
        <dbReference type="Pfam" id="PF00329"/>
    </source>
</evidence>
<accession>K6BV83</accession>
<evidence type="ECO:0000256" key="4">
    <source>
        <dbReference type="SAM" id="MobiDB-lite"/>
    </source>
</evidence>
<organism evidence="6 7">
    <name type="scientific">Schinkia azotoformans LMG 9581</name>
    <dbReference type="NCBI Taxonomy" id="1131731"/>
    <lineage>
        <taxon>Bacteria</taxon>
        <taxon>Bacillati</taxon>
        <taxon>Bacillota</taxon>
        <taxon>Bacilli</taxon>
        <taxon>Bacillales</taxon>
        <taxon>Bacillaceae</taxon>
        <taxon>Calidifontibacillus/Schinkia group</taxon>
        <taxon>Schinkia</taxon>
    </lineage>
</organism>
<keyword evidence="7" id="KW-1185">Reference proteome</keyword>
<dbReference type="RefSeq" id="WP_003333355.1">
    <property type="nucleotide sequence ID" value="NZ_AJLR01000152.1"/>
</dbReference>
<protein>
    <recommendedName>
        <fullName evidence="3">NAD(P)H dehydrogenase subunit J</fullName>
    </recommendedName>
</protein>
<dbReference type="EMBL" id="AJLR01000152">
    <property type="protein sequence ID" value="EKN62840.1"/>
    <property type="molecule type" value="Genomic_DNA"/>
</dbReference>
<dbReference type="PANTHER" id="PTHR10884:SF14">
    <property type="entry name" value="NADH DEHYDROGENASE [UBIQUINONE] IRON-SULFUR PROTEIN 3, MITOCHONDRIAL"/>
    <property type="match status" value="1"/>
</dbReference>
<gene>
    <name evidence="6" type="ORF">BAZO_20533</name>
</gene>
<dbReference type="PATRIC" id="fig|1131731.3.peg.4190"/>
<keyword evidence="2" id="KW-0813">Transport</keyword>
<keyword evidence="6" id="KW-0560">Oxidoreductase</keyword>
<evidence type="ECO:0000256" key="3">
    <source>
        <dbReference type="ARBA" id="ARBA00031773"/>
    </source>
</evidence>
<dbReference type="Pfam" id="PF00329">
    <property type="entry name" value="Complex1_30kDa"/>
    <property type="match status" value="1"/>
</dbReference>
<evidence type="ECO:0000313" key="7">
    <source>
        <dbReference type="Proteomes" id="UP000006315"/>
    </source>
</evidence>
<feature type="region of interest" description="Disordered" evidence="4">
    <location>
        <begin position="40"/>
        <end position="62"/>
    </location>
</feature>
<dbReference type="GO" id="GO:0008137">
    <property type="term" value="F:NADH dehydrogenase (ubiquinone) activity"/>
    <property type="evidence" value="ECO:0007669"/>
    <property type="project" value="InterPro"/>
</dbReference>
<sequence length="349" mass="36009">MSDKDLEQLKKEAVEKAKAAAAAKAKAAAAAKAKAAALAKQQGGAEAQTAESEAPAEVSADAAGADAKAKAAAAAKAKAAAAAKAKAAAAAKAKSAASEAAFQAEGATALPEGTDDKAKAIAAAKAKAAAAAAAKAKAAAGGAGAAAGGDDEKAKAIAAAKAKAAAVAAAKAKAGGAAEAVGAETPPEAPSPNQPYLDKYIKVIKDHLGEDVLEDAYINKLSQDVPTLVAKPDTYYKIAEFLKYNEQLGFDYLSEHHGSDFVKHMEVYNHLYSYKNRQSVALKVKIDRDNPVIDSLTPLWPGADWPERESYDLVGITYTNHPNLTRIMLADDWVGHPLRKDYEQYDVEV</sequence>
<reference evidence="6 7" key="1">
    <citation type="journal article" date="2012" name="Front. Microbiol.">
        <title>Redundancy and modularity in membrane-associated dissimilatory nitrate reduction in Bacillus.</title>
        <authorList>
            <person name="Heylen K."/>
            <person name="Keltjens J."/>
        </authorList>
    </citation>
    <scope>NUCLEOTIDE SEQUENCE [LARGE SCALE GENOMIC DNA]</scope>
    <source>
        <strain evidence="6 7">LMG 9581</strain>
    </source>
</reference>
<dbReference type="InterPro" id="IPR037232">
    <property type="entry name" value="NADH_quin_OxRdtase_su_C/D-like"/>
</dbReference>
<dbReference type="SUPFAM" id="SSF143243">
    <property type="entry name" value="Nqo5-like"/>
    <property type="match status" value="1"/>
</dbReference>
<proteinExistence type="inferred from homology"/>